<dbReference type="InterPro" id="IPR037167">
    <property type="entry name" value="Peptidase_S11_C_sf"/>
</dbReference>
<evidence type="ECO:0000256" key="13">
    <source>
        <dbReference type="PIRSR" id="PIRSR618044-1"/>
    </source>
</evidence>
<evidence type="ECO:0000256" key="9">
    <source>
        <dbReference type="ARBA" id="ARBA00022960"/>
    </source>
</evidence>
<evidence type="ECO:0000256" key="6">
    <source>
        <dbReference type="ARBA" id="ARBA00022670"/>
    </source>
</evidence>
<dbReference type="GO" id="GO:0006508">
    <property type="term" value="P:proteolysis"/>
    <property type="evidence" value="ECO:0007669"/>
    <property type="project" value="UniProtKB-KW"/>
</dbReference>
<keyword evidence="7" id="KW-0732">Signal</keyword>
<comment type="function">
    <text evidence="1">Removes C-terminal D-alanyl residues from sugar-peptide cell wall precursors.</text>
</comment>
<organism evidence="17 18">
    <name type="scientific">Thermovenabulum gondwanense</name>
    <dbReference type="NCBI Taxonomy" id="520767"/>
    <lineage>
        <taxon>Bacteria</taxon>
        <taxon>Bacillati</taxon>
        <taxon>Bacillota</taxon>
        <taxon>Clostridia</taxon>
        <taxon>Thermosediminibacterales</taxon>
        <taxon>Thermosediminibacteraceae</taxon>
        <taxon>Thermovenabulum</taxon>
    </lineage>
</organism>
<dbReference type="GO" id="GO:0009252">
    <property type="term" value="P:peptidoglycan biosynthetic process"/>
    <property type="evidence" value="ECO:0007669"/>
    <property type="project" value="UniProtKB-UniPathway"/>
</dbReference>
<keyword evidence="10" id="KW-0573">Peptidoglycan synthesis</keyword>
<dbReference type="PANTHER" id="PTHR21581">
    <property type="entry name" value="D-ALANYL-D-ALANINE CARBOXYPEPTIDASE"/>
    <property type="match status" value="1"/>
</dbReference>
<feature type="domain" description="Peptidase S11 D-Ala-D-Ala carboxypeptidase A C-terminal" evidence="16">
    <location>
        <begin position="269"/>
        <end position="357"/>
    </location>
</feature>
<keyword evidence="9" id="KW-0133">Cell shape</keyword>
<sequence>MNRYKKYFSTFFILWVIFCFQNICLAQIEKPYINAKAFVLMDRTSGRILISKNEDMKLPMASTTKIMTAIVALEKGDLNDKVFVSKRATRISGSKFNIKEGQQITLKNLLYGLLLCSGNDAAIAIAEHIGGNVENFVNMMNIKAYEIGAKNTHFANPHGLDNPEHYTTAKDLALITKYALENPVFCEIVATKEIEIVDGDFKKKINNTNRLLRILDYVNGVKTGYTGKAGKCLVASAELNNLNIISVVLNSKDHFAETIKLLNYGIKNYHPLELLKDNNVYTTIRVKNGIFDTVDLIPAKEIIALIRNDENVEIKSEVPQEITAPVKKDEEIGTLQIFIDGKPLCNVKLKAAFDVRKKSMFDVFKLLLTELTGF</sequence>
<keyword evidence="11" id="KW-0961">Cell wall biogenesis/degradation</keyword>
<evidence type="ECO:0000259" key="16">
    <source>
        <dbReference type="SMART" id="SM00936"/>
    </source>
</evidence>
<keyword evidence="18" id="KW-1185">Reference proteome</keyword>
<dbReference type="GO" id="GO:0071555">
    <property type="term" value="P:cell wall organization"/>
    <property type="evidence" value="ECO:0007669"/>
    <property type="project" value="UniProtKB-KW"/>
</dbReference>
<dbReference type="SMART" id="SM00936">
    <property type="entry name" value="PBP5_C"/>
    <property type="match status" value="1"/>
</dbReference>
<keyword evidence="5 17" id="KW-0121">Carboxypeptidase</keyword>
<proteinExistence type="inferred from homology"/>
<dbReference type="InterPro" id="IPR012907">
    <property type="entry name" value="Peptidase_S11_C"/>
</dbReference>
<accession>A0A162M8Q0</accession>
<evidence type="ECO:0000256" key="5">
    <source>
        <dbReference type="ARBA" id="ARBA00022645"/>
    </source>
</evidence>
<name>A0A162M8Q0_9FIRM</name>
<evidence type="ECO:0000256" key="7">
    <source>
        <dbReference type="ARBA" id="ARBA00022729"/>
    </source>
</evidence>
<dbReference type="PANTHER" id="PTHR21581:SF33">
    <property type="entry name" value="D-ALANYL-D-ALANINE CARBOXYPEPTIDASE DACB"/>
    <property type="match status" value="1"/>
</dbReference>
<evidence type="ECO:0000256" key="12">
    <source>
        <dbReference type="ARBA" id="ARBA00034000"/>
    </source>
</evidence>
<evidence type="ECO:0000313" key="18">
    <source>
        <dbReference type="Proteomes" id="UP000075737"/>
    </source>
</evidence>
<dbReference type="AlphaFoldDB" id="A0A162M8Q0"/>
<evidence type="ECO:0000256" key="10">
    <source>
        <dbReference type="ARBA" id="ARBA00022984"/>
    </source>
</evidence>
<keyword evidence="8 17" id="KW-0378">Hydrolase</keyword>
<dbReference type="EMBL" id="LOHZ01000042">
    <property type="protein sequence ID" value="KYO64546.1"/>
    <property type="molecule type" value="Genomic_DNA"/>
</dbReference>
<dbReference type="EC" id="3.4.16.4" evidence="4"/>
<evidence type="ECO:0000256" key="1">
    <source>
        <dbReference type="ARBA" id="ARBA00003217"/>
    </source>
</evidence>
<evidence type="ECO:0000256" key="11">
    <source>
        <dbReference type="ARBA" id="ARBA00023316"/>
    </source>
</evidence>
<evidence type="ECO:0000256" key="8">
    <source>
        <dbReference type="ARBA" id="ARBA00022801"/>
    </source>
</evidence>
<comment type="caution">
    <text evidence="17">The sequence shown here is derived from an EMBL/GenBank/DDBJ whole genome shotgun (WGS) entry which is preliminary data.</text>
</comment>
<evidence type="ECO:0000256" key="4">
    <source>
        <dbReference type="ARBA" id="ARBA00012448"/>
    </source>
</evidence>
<dbReference type="GO" id="GO:0009002">
    <property type="term" value="F:serine-type D-Ala-D-Ala carboxypeptidase activity"/>
    <property type="evidence" value="ECO:0007669"/>
    <property type="project" value="UniProtKB-EC"/>
</dbReference>
<feature type="active site" evidence="13">
    <location>
        <position position="117"/>
    </location>
</feature>
<protein>
    <recommendedName>
        <fullName evidence="4">serine-type D-Ala-D-Ala carboxypeptidase</fullName>
        <ecNumber evidence="4">3.4.16.4</ecNumber>
    </recommendedName>
</protein>
<evidence type="ECO:0000256" key="15">
    <source>
        <dbReference type="RuleBase" id="RU004016"/>
    </source>
</evidence>
<evidence type="ECO:0000256" key="14">
    <source>
        <dbReference type="PIRSR" id="PIRSR618044-2"/>
    </source>
</evidence>
<evidence type="ECO:0000256" key="3">
    <source>
        <dbReference type="ARBA" id="ARBA00007164"/>
    </source>
</evidence>
<dbReference type="SUPFAM" id="SSF69189">
    <property type="entry name" value="Penicillin-binding protein associated domain"/>
    <property type="match status" value="1"/>
</dbReference>
<dbReference type="RefSeq" id="WP_068749076.1">
    <property type="nucleotide sequence ID" value="NZ_LOHZ01000042.1"/>
</dbReference>
<dbReference type="InterPro" id="IPR018044">
    <property type="entry name" value="Peptidase_S11"/>
</dbReference>
<comment type="pathway">
    <text evidence="2">Cell wall biogenesis; peptidoglycan biosynthesis.</text>
</comment>
<gene>
    <name evidence="17" type="primary">dacB</name>
    <name evidence="17" type="ORF">ATZ99_19820</name>
</gene>
<comment type="catalytic activity">
    <reaction evidence="12">
        <text>Preferential cleavage: (Ac)2-L-Lys-D-Ala-|-D-Ala. Also transpeptidation of peptidyl-alanyl moieties that are N-acyl substituents of D-alanine.</text>
        <dbReference type="EC" id="3.4.16.4"/>
    </reaction>
</comment>
<evidence type="ECO:0000256" key="2">
    <source>
        <dbReference type="ARBA" id="ARBA00004752"/>
    </source>
</evidence>
<dbReference type="InterPro" id="IPR012338">
    <property type="entry name" value="Beta-lactam/transpept-like"/>
</dbReference>
<dbReference type="UniPathway" id="UPA00219"/>
<dbReference type="Pfam" id="PF07943">
    <property type="entry name" value="PBP5_C"/>
    <property type="match status" value="1"/>
</dbReference>
<feature type="binding site" evidence="14">
    <location>
        <position position="222"/>
    </location>
    <ligand>
        <name>substrate</name>
    </ligand>
</feature>
<dbReference type="PATRIC" id="fig|520767.4.peg.2103"/>
<dbReference type="InterPro" id="IPR001967">
    <property type="entry name" value="Peptidase_S11_N"/>
</dbReference>
<dbReference type="Gene3D" id="2.60.410.10">
    <property type="entry name" value="D-Ala-D-Ala carboxypeptidase, C-terminal domain"/>
    <property type="match status" value="1"/>
</dbReference>
<comment type="similarity">
    <text evidence="3 15">Belongs to the peptidase S11 family.</text>
</comment>
<dbReference type="PRINTS" id="PR00725">
    <property type="entry name" value="DADACBPTASE1"/>
</dbReference>
<dbReference type="Pfam" id="PF00768">
    <property type="entry name" value="Peptidase_S11"/>
    <property type="match status" value="1"/>
</dbReference>
<dbReference type="STRING" id="520767.ATZ99_19820"/>
<feature type="active site" description="Acyl-ester intermediate" evidence="13">
    <location>
        <position position="62"/>
    </location>
</feature>
<dbReference type="InterPro" id="IPR015956">
    <property type="entry name" value="Peniciliin-bd_prot_C_sf"/>
</dbReference>
<reference evidence="17 18" key="1">
    <citation type="submission" date="2015-12" db="EMBL/GenBank/DDBJ databases">
        <title>Draft genome of Thermovenabulum gondwanense isolated from a red thermophilic microbial mat colonisisng an outflow channel of a bore well.</title>
        <authorList>
            <person name="Patel B.K."/>
        </authorList>
    </citation>
    <scope>NUCLEOTIDE SEQUENCE [LARGE SCALE GENOMIC DNA]</scope>
    <source>
        <strain evidence="17 18">R270</strain>
    </source>
</reference>
<dbReference type="GO" id="GO:0008360">
    <property type="term" value="P:regulation of cell shape"/>
    <property type="evidence" value="ECO:0007669"/>
    <property type="project" value="UniProtKB-KW"/>
</dbReference>
<dbReference type="Gene3D" id="3.40.710.10">
    <property type="entry name" value="DD-peptidase/beta-lactamase superfamily"/>
    <property type="match status" value="1"/>
</dbReference>
<dbReference type="SUPFAM" id="SSF56601">
    <property type="entry name" value="beta-lactamase/transpeptidase-like"/>
    <property type="match status" value="1"/>
</dbReference>
<dbReference type="Proteomes" id="UP000075737">
    <property type="component" value="Unassembled WGS sequence"/>
</dbReference>
<feature type="active site" description="Proton acceptor" evidence="13">
    <location>
        <position position="65"/>
    </location>
</feature>
<evidence type="ECO:0000313" key="17">
    <source>
        <dbReference type="EMBL" id="KYO64546.1"/>
    </source>
</evidence>
<keyword evidence="6" id="KW-0645">Protease</keyword>